<dbReference type="Proteomes" id="UP000217182">
    <property type="component" value="Chromosome"/>
</dbReference>
<dbReference type="InterPro" id="IPR025166">
    <property type="entry name" value="Integrase_DNA_bind_dom"/>
</dbReference>
<protein>
    <recommendedName>
        <fullName evidence="3">Integrase DNA-binding domain-containing protein</fullName>
    </recommendedName>
</protein>
<dbReference type="OrthoDB" id="9795573at2"/>
<dbReference type="KEGG" id="gqu:AWC35_02700"/>
<evidence type="ECO:0000313" key="4">
    <source>
        <dbReference type="EMBL" id="ATA18345.1"/>
    </source>
</evidence>
<dbReference type="PANTHER" id="PTHR30629:SF2">
    <property type="entry name" value="PROPHAGE INTEGRASE INTS-RELATED"/>
    <property type="match status" value="1"/>
</dbReference>
<sequence>MALSDTAVRRAKATGKSYTLPDDTGLSLAVAPKGGKSWHFRYYWCGKQKRMSLGQYPEMTLREARQARDQASALLAQGSIRAEFPQRGLLFGAAI</sequence>
<keyword evidence="2" id="KW-0229">DNA integration</keyword>
<dbReference type="EMBL" id="CP014136">
    <property type="protein sequence ID" value="ATA18345.1"/>
    <property type="molecule type" value="Genomic_DNA"/>
</dbReference>
<accession>A0A250AWW8</accession>
<evidence type="ECO:0000256" key="1">
    <source>
        <dbReference type="ARBA" id="ARBA00008857"/>
    </source>
</evidence>
<evidence type="ECO:0000256" key="2">
    <source>
        <dbReference type="ARBA" id="ARBA00022908"/>
    </source>
</evidence>
<comment type="similarity">
    <text evidence="1">Belongs to the 'phage' integrase family.</text>
</comment>
<reference evidence="4 5" key="1">
    <citation type="submission" date="2016-01" db="EMBL/GenBank/DDBJ databases">
        <authorList>
            <person name="Oliw E.H."/>
        </authorList>
    </citation>
    <scope>NUCLEOTIDE SEQUENCE [LARGE SCALE GENOMIC DNA]</scope>
    <source>
        <strain evidence="4 5">FRB97</strain>
    </source>
</reference>
<dbReference type="GO" id="GO:0015074">
    <property type="term" value="P:DNA integration"/>
    <property type="evidence" value="ECO:0007669"/>
    <property type="project" value="UniProtKB-KW"/>
</dbReference>
<proteinExistence type="inferred from homology"/>
<name>A0A250AWW8_9GAMM</name>
<dbReference type="AlphaFoldDB" id="A0A250AWW8"/>
<gene>
    <name evidence="4" type="ORF">AWC35_02700</name>
</gene>
<dbReference type="Pfam" id="PF13356">
    <property type="entry name" value="Arm-DNA-bind_3"/>
    <property type="match status" value="1"/>
</dbReference>
<dbReference type="InterPro" id="IPR038488">
    <property type="entry name" value="Integrase_DNA-bd_sf"/>
</dbReference>
<dbReference type="Gene3D" id="3.30.160.390">
    <property type="entry name" value="Integrase, DNA-binding domain"/>
    <property type="match status" value="1"/>
</dbReference>
<dbReference type="PANTHER" id="PTHR30629">
    <property type="entry name" value="PROPHAGE INTEGRASE"/>
    <property type="match status" value="1"/>
</dbReference>
<dbReference type="InterPro" id="IPR050808">
    <property type="entry name" value="Phage_Integrase"/>
</dbReference>
<organism evidence="4 5">
    <name type="scientific">Gibbsiella quercinecans</name>
    <dbReference type="NCBI Taxonomy" id="929813"/>
    <lineage>
        <taxon>Bacteria</taxon>
        <taxon>Pseudomonadati</taxon>
        <taxon>Pseudomonadota</taxon>
        <taxon>Gammaproteobacteria</taxon>
        <taxon>Enterobacterales</taxon>
        <taxon>Yersiniaceae</taxon>
        <taxon>Gibbsiella</taxon>
    </lineage>
</organism>
<feature type="domain" description="Integrase DNA-binding" evidence="3">
    <location>
        <begin position="3"/>
        <end position="78"/>
    </location>
</feature>
<keyword evidence="5" id="KW-1185">Reference proteome</keyword>
<evidence type="ECO:0000259" key="3">
    <source>
        <dbReference type="Pfam" id="PF13356"/>
    </source>
</evidence>
<evidence type="ECO:0000313" key="5">
    <source>
        <dbReference type="Proteomes" id="UP000217182"/>
    </source>
</evidence>